<protein>
    <submittedName>
        <fullName evidence="3">Uncharacterized protein</fullName>
    </submittedName>
</protein>
<feature type="region of interest" description="Disordered" evidence="2">
    <location>
        <begin position="179"/>
        <end position="198"/>
    </location>
</feature>
<dbReference type="VEuPathDB" id="FungiDB:FUN_007996"/>
<accession>A0A2N0S801</accession>
<keyword evidence="1" id="KW-0175">Coiled coil</keyword>
<gene>
    <name evidence="3" type="ORF">RhiirA1_453224</name>
</gene>
<sequence length="198" mass="23473">MEESSELIKLFVETLEEKNNVIQEKDEKIQVNDKEIQENNEINQEKDKLIQEKDNLIQELVNRIQEKDKIIKEKNYKIQKIVEEKDKRFKKKIEIQELEQDISILEKETSEYQYALDAATNFDDKCKYNLDKLKEVIVNLQHSLEIYITECKDNVEINIPEVQNLLDQYGSQTDITKDQKTESFNQSSNTASCYRTNS</sequence>
<name>A0A2N0S801_9GLOM</name>
<evidence type="ECO:0000313" key="4">
    <source>
        <dbReference type="Proteomes" id="UP000232688"/>
    </source>
</evidence>
<feature type="compositionally biased region" description="Polar residues" evidence="2">
    <location>
        <begin position="182"/>
        <end position="198"/>
    </location>
</feature>
<evidence type="ECO:0000256" key="1">
    <source>
        <dbReference type="SAM" id="Coils"/>
    </source>
</evidence>
<dbReference type="EMBL" id="LLXH01000155">
    <property type="protein sequence ID" value="PKC71694.1"/>
    <property type="molecule type" value="Genomic_DNA"/>
</dbReference>
<evidence type="ECO:0000256" key="2">
    <source>
        <dbReference type="SAM" id="MobiDB-lite"/>
    </source>
</evidence>
<proteinExistence type="predicted"/>
<reference evidence="3 4" key="1">
    <citation type="submission" date="2017-10" db="EMBL/GenBank/DDBJ databases">
        <title>Extensive intraspecific genome diversity in a model arbuscular mycorrhizal fungus.</title>
        <authorList>
            <person name="Chen E.C.H."/>
            <person name="Morin E."/>
            <person name="Baudet D."/>
            <person name="Noel J."/>
            <person name="Ndikumana S."/>
            <person name="Charron P."/>
            <person name="St-Onge C."/>
            <person name="Giorgi J."/>
            <person name="Grigoriev I.V."/>
            <person name="Roux C."/>
            <person name="Martin F.M."/>
            <person name="Corradi N."/>
        </authorList>
    </citation>
    <scope>NUCLEOTIDE SEQUENCE [LARGE SCALE GENOMIC DNA]</scope>
    <source>
        <strain evidence="3 4">A1</strain>
    </source>
</reference>
<comment type="caution">
    <text evidence="3">The sequence shown here is derived from an EMBL/GenBank/DDBJ whole genome shotgun (WGS) entry which is preliminary data.</text>
</comment>
<dbReference type="Proteomes" id="UP000232688">
    <property type="component" value="Unassembled WGS sequence"/>
</dbReference>
<evidence type="ECO:0000313" key="3">
    <source>
        <dbReference type="EMBL" id="PKC71694.1"/>
    </source>
</evidence>
<organism evidence="3 4">
    <name type="scientific">Rhizophagus irregularis</name>
    <dbReference type="NCBI Taxonomy" id="588596"/>
    <lineage>
        <taxon>Eukaryota</taxon>
        <taxon>Fungi</taxon>
        <taxon>Fungi incertae sedis</taxon>
        <taxon>Mucoromycota</taxon>
        <taxon>Glomeromycotina</taxon>
        <taxon>Glomeromycetes</taxon>
        <taxon>Glomerales</taxon>
        <taxon>Glomeraceae</taxon>
        <taxon>Rhizophagus</taxon>
    </lineage>
</organism>
<dbReference type="VEuPathDB" id="FungiDB:RhiirA1_453224"/>
<feature type="coiled-coil region" evidence="1">
    <location>
        <begin position="32"/>
        <end position="150"/>
    </location>
</feature>
<dbReference type="AlphaFoldDB" id="A0A2N0S801"/>
<reference evidence="3 4" key="2">
    <citation type="submission" date="2017-10" db="EMBL/GenBank/DDBJ databases">
        <title>Genome analyses suggest a sexual origin of heterokaryosis in a supposedly ancient asexual fungus.</title>
        <authorList>
            <person name="Corradi N."/>
            <person name="Sedzielewska K."/>
            <person name="Noel J."/>
            <person name="Charron P."/>
            <person name="Farinelli L."/>
            <person name="Marton T."/>
            <person name="Kruger M."/>
            <person name="Pelin A."/>
            <person name="Brachmann A."/>
            <person name="Corradi N."/>
        </authorList>
    </citation>
    <scope>NUCLEOTIDE SEQUENCE [LARGE SCALE GENOMIC DNA]</scope>
    <source>
        <strain evidence="3 4">A1</strain>
    </source>
</reference>